<evidence type="ECO:0000313" key="5">
    <source>
        <dbReference type="Proteomes" id="UP000054561"/>
    </source>
</evidence>
<keyword evidence="2" id="KW-0472">Membrane</keyword>
<dbReference type="Proteomes" id="UP000054561">
    <property type="component" value="Unassembled WGS sequence"/>
</dbReference>
<dbReference type="InterPro" id="IPR006526">
    <property type="entry name" value="Export_prot_PHISTa/b/c"/>
</dbReference>
<feature type="compositionally biased region" description="Basic and acidic residues" evidence="1">
    <location>
        <begin position="443"/>
        <end position="502"/>
    </location>
</feature>
<keyword evidence="2" id="KW-0812">Transmembrane</keyword>
<evidence type="ECO:0000256" key="2">
    <source>
        <dbReference type="SAM" id="Phobius"/>
    </source>
</evidence>
<dbReference type="RefSeq" id="XP_012334428.1">
    <property type="nucleotide sequence ID" value="XM_012479005.1"/>
</dbReference>
<feature type="compositionally biased region" description="Polar residues" evidence="1">
    <location>
        <begin position="321"/>
        <end position="331"/>
    </location>
</feature>
<feature type="domain" description="Plasmodium RESA N-terminal" evidence="3">
    <location>
        <begin position="79"/>
        <end position="203"/>
    </location>
</feature>
<evidence type="ECO:0000259" key="3">
    <source>
        <dbReference type="Pfam" id="PF09687"/>
    </source>
</evidence>
<dbReference type="PANTHER" id="PTHR36193:SF23">
    <property type="entry name" value="PHISTB DOMAIN-CONTAINING RESA-LIKE PROTEIN 1"/>
    <property type="match status" value="1"/>
</dbReference>
<evidence type="ECO:0000256" key="1">
    <source>
        <dbReference type="SAM" id="MobiDB-lite"/>
    </source>
</evidence>
<accession>A0A0D9QT99</accession>
<name>A0A0D9QT99_PLAFR</name>
<dbReference type="PANTHER" id="PTHR36193">
    <property type="entry name" value="PHISTB DOMAIN-CONTAINING RESA-LIKE PROTEIN 1"/>
    <property type="match status" value="1"/>
</dbReference>
<dbReference type="InterPro" id="IPR044885">
    <property type="entry name" value="PRESA_N_sf"/>
</dbReference>
<feature type="compositionally biased region" description="Basic and acidic residues" evidence="1">
    <location>
        <begin position="307"/>
        <end position="316"/>
    </location>
</feature>
<proteinExistence type="predicted"/>
<feature type="transmembrane region" description="Helical" evidence="2">
    <location>
        <begin position="407"/>
        <end position="432"/>
    </location>
</feature>
<feature type="region of interest" description="Disordered" evidence="1">
    <location>
        <begin position="282"/>
        <end position="365"/>
    </location>
</feature>
<keyword evidence="2" id="KW-1133">Transmembrane helix</keyword>
<sequence>MKRQYVPADSIPKYIFTLLQAYEEIKYYDKEQQQMEKKQKQAGNTMEKYEDNVTEDSVIYGTDRSIAFQYEMSCFDERLTDSEINKILEELEEEHHKWELLSLYWQSYRNERSKYLALKKSLQEKFLELQKKQTIATLEIYNKKWNKCEQIVSNNLTEQNEHVNSVFRTMLAKEKLSKHEFEKILYDFRQSWKEVTTNTADECIALMEEPIYLEVIYVQNDPRKIGMRIPGFKVPVAPYQPRGNFDSKVGADTLLWSSHNATQVENTKKKLKGTAVNRTWSGAKSVKSDSKVGSGGSLPPSLQNKAQSEKNQKDPKGNAMKSGTNKQTPEQNKAPATPSGGSLKEPAPGTDSGKSKPKDGSNGLQVASQNGAQIKQTNKVWIPATLIVLGFYIAALCFNPTNNAGEMILPSVLGVTGSIGLMLVIMLIRFYLRKGRSHLPKKALKDTISAKEDQKPDVSKKPEAPEKQEASGKLDAPNKPEVSGKMEEHKKPEVPKKPEAPRKLKLPWSQKLPKKP</sequence>
<dbReference type="NCBIfam" id="TIGR01639">
    <property type="entry name" value="P_fal_TIGR01639"/>
    <property type="match status" value="1"/>
</dbReference>
<feature type="region of interest" description="Disordered" evidence="1">
    <location>
        <begin position="441"/>
        <end position="516"/>
    </location>
</feature>
<dbReference type="VEuPathDB" id="PlasmoDB:AK88_01370"/>
<dbReference type="GeneID" id="24266684"/>
<dbReference type="InterPro" id="IPR019111">
    <property type="entry name" value="PRESA_N"/>
</dbReference>
<dbReference type="Pfam" id="PF09687">
    <property type="entry name" value="PRESAN"/>
    <property type="match status" value="1"/>
</dbReference>
<dbReference type="Gene3D" id="6.10.280.180">
    <property type="entry name" value="Plasmodium RESA, N-terminal helical domain"/>
    <property type="match status" value="1"/>
</dbReference>
<gene>
    <name evidence="4" type="ORF">AK88_01370</name>
</gene>
<dbReference type="AlphaFoldDB" id="A0A0D9QT99"/>
<feature type="transmembrane region" description="Helical" evidence="2">
    <location>
        <begin position="380"/>
        <end position="401"/>
    </location>
</feature>
<evidence type="ECO:0000313" key="4">
    <source>
        <dbReference type="EMBL" id="KJP88876.1"/>
    </source>
</evidence>
<organism evidence="4 5">
    <name type="scientific">Plasmodium fragile</name>
    <dbReference type="NCBI Taxonomy" id="5857"/>
    <lineage>
        <taxon>Eukaryota</taxon>
        <taxon>Sar</taxon>
        <taxon>Alveolata</taxon>
        <taxon>Apicomplexa</taxon>
        <taxon>Aconoidasida</taxon>
        <taxon>Haemosporida</taxon>
        <taxon>Plasmodiidae</taxon>
        <taxon>Plasmodium</taxon>
        <taxon>Plasmodium (Plasmodium)</taxon>
    </lineage>
</organism>
<dbReference type="EMBL" id="KQ001656">
    <property type="protein sequence ID" value="KJP88876.1"/>
    <property type="molecule type" value="Genomic_DNA"/>
</dbReference>
<keyword evidence="5" id="KW-1185">Reference proteome</keyword>
<protein>
    <recommendedName>
        <fullName evidence="3">Plasmodium RESA N-terminal domain-containing protein</fullName>
    </recommendedName>
</protein>
<reference evidence="4 5" key="1">
    <citation type="submission" date="2014-03" db="EMBL/GenBank/DDBJ databases">
        <title>The Genome Sequence of Plasmodium fragile nilgiri.</title>
        <authorList>
            <consortium name="The Broad Institute Genomics Platform"/>
            <consortium name="The Broad Institute Genome Sequencing Center for Infectious Disease"/>
            <person name="Neafsey D."/>
            <person name="Duraisingh M."/>
            <person name="Young S.K."/>
            <person name="Zeng Q."/>
            <person name="Gargeya S."/>
            <person name="Abouelleil A."/>
            <person name="Alvarado L."/>
            <person name="Chapman S.B."/>
            <person name="Gainer-Dewar J."/>
            <person name="Goldberg J."/>
            <person name="Griggs A."/>
            <person name="Gujja S."/>
            <person name="Hansen M."/>
            <person name="Howarth C."/>
            <person name="Imamovic A."/>
            <person name="Larimer J."/>
            <person name="Pearson M."/>
            <person name="Poon T.W."/>
            <person name="Priest M."/>
            <person name="Roberts A."/>
            <person name="Saif S."/>
            <person name="Shea T."/>
            <person name="Sykes S."/>
            <person name="Wortman J."/>
            <person name="Nusbaum C."/>
            <person name="Birren B."/>
        </authorList>
    </citation>
    <scope>NUCLEOTIDE SEQUENCE [LARGE SCALE GENOMIC DNA]</scope>
    <source>
        <strain evidence="5">nilgiri</strain>
    </source>
</reference>